<dbReference type="PANTHER" id="PTHR11735:SF11">
    <property type="entry name" value="TRNA THREONYLCARBAMOYLADENOSINE BIOSYNTHESIS PROTEIN TSAB"/>
    <property type="match status" value="1"/>
</dbReference>
<dbReference type="GO" id="GO:0002949">
    <property type="term" value="P:tRNA threonylcarbamoyladenosine modification"/>
    <property type="evidence" value="ECO:0007669"/>
    <property type="project" value="InterPro"/>
</dbReference>
<evidence type="ECO:0000256" key="2">
    <source>
        <dbReference type="ARBA" id="ARBA00019012"/>
    </source>
</evidence>
<dbReference type="Pfam" id="PF00814">
    <property type="entry name" value="TsaD"/>
    <property type="match status" value="1"/>
</dbReference>
<dbReference type="EMBL" id="CP011494">
    <property type="protein sequence ID" value="AKO53121.1"/>
    <property type="molecule type" value="Genomic_DNA"/>
</dbReference>
<name>A0A0H4I297_9GAMM</name>
<keyword evidence="6" id="KW-1185">Reference proteome</keyword>
<dbReference type="GO" id="GO:0006508">
    <property type="term" value="P:proteolysis"/>
    <property type="evidence" value="ECO:0007669"/>
    <property type="project" value="UniProtKB-KW"/>
</dbReference>
<dbReference type="PATRIC" id="fig|330734.3.peg.2611"/>
<dbReference type="GO" id="GO:0005829">
    <property type="term" value="C:cytosol"/>
    <property type="evidence" value="ECO:0007669"/>
    <property type="project" value="TreeGrafter"/>
</dbReference>
<dbReference type="Proteomes" id="UP000036406">
    <property type="component" value="Chromosome"/>
</dbReference>
<evidence type="ECO:0000313" key="6">
    <source>
        <dbReference type="Proteomes" id="UP000036406"/>
    </source>
</evidence>
<evidence type="ECO:0000256" key="1">
    <source>
        <dbReference type="ARBA" id="ARBA00010493"/>
    </source>
</evidence>
<keyword evidence="5" id="KW-0378">Hydrolase</keyword>
<keyword evidence="5" id="KW-0645">Protease</keyword>
<dbReference type="GO" id="GO:0008233">
    <property type="term" value="F:peptidase activity"/>
    <property type="evidence" value="ECO:0007669"/>
    <property type="project" value="UniProtKB-KW"/>
</dbReference>
<gene>
    <name evidence="5" type="ORF">ABA45_12455</name>
</gene>
<organism evidence="5 6">
    <name type="scientific">Marinobacter psychrophilus</name>
    <dbReference type="NCBI Taxonomy" id="330734"/>
    <lineage>
        <taxon>Bacteria</taxon>
        <taxon>Pseudomonadati</taxon>
        <taxon>Pseudomonadota</taxon>
        <taxon>Gammaproteobacteria</taxon>
        <taxon>Pseudomonadales</taxon>
        <taxon>Marinobacteraceae</taxon>
        <taxon>Marinobacter</taxon>
    </lineage>
</organism>
<dbReference type="Gene3D" id="3.30.420.40">
    <property type="match status" value="2"/>
</dbReference>
<proteinExistence type="inferred from homology"/>
<dbReference type="InterPro" id="IPR000905">
    <property type="entry name" value="Gcp-like_dom"/>
</dbReference>
<dbReference type="PANTHER" id="PTHR11735">
    <property type="entry name" value="TRNA N6-ADENOSINE THREONYLCARBAMOYLTRANSFERASE"/>
    <property type="match status" value="1"/>
</dbReference>
<dbReference type="InterPro" id="IPR043129">
    <property type="entry name" value="ATPase_NBD"/>
</dbReference>
<feature type="domain" description="Gcp-like" evidence="4">
    <location>
        <begin position="32"/>
        <end position="234"/>
    </location>
</feature>
<sequence length="252" mass="25960">MKLLALDTSGAGCSAALWLGSAEEGLAHERFEIAPRGHTRLLMPMVRSLLKEHGLQPADLDAVAFACGPGSFTGLRIATGVVQGLAWGLNIPAIPVSSLAAVALDALTQANAAQGQRVAVAFDARMGEVYWGCYQLLDGAPVLLGKERVCAPVALAMPAAESSAGDVGGAHARADNADWLGAGSGWALSEQMPVAVTSALTALPSVDLVPRAACVARLAAKQFALGAGVSAEQAQPVYLRDEVTWQKLPGRE</sequence>
<dbReference type="InterPro" id="IPR022496">
    <property type="entry name" value="T6A_TsaB"/>
</dbReference>
<dbReference type="KEGG" id="mpq:ABA45_12455"/>
<dbReference type="RefSeq" id="WP_048386572.1">
    <property type="nucleotide sequence ID" value="NZ_CP011494.1"/>
</dbReference>
<dbReference type="SUPFAM" id="SSF53067">
    <property type="entry name" value="Actin-like ATPase domain"/>
    <property type="match status" value="2"/>
</dbReference>
<evidence type="ECO:0000256" key="3">
    <source>
        <dbReference type="ARBA" id="ARBA00032446"/>
    </source>
</evidence>
<evidence type="ECO:0000259" key="4">
    <source>
        <dbReference type="Pfam" id="PF00814"/>
    </source>
</evidence>
<dbReference type="NCBIfam" id="TIGR03725">
    <property type="entry name" value="T6A_YeaZ"/>
    <property type="match status" value="1"/>
</dbReference>
<evidence type="ECO:0000313" key="5">
    <source>
        <dbReference type="EMBL" id="AKO53121.1"/>
    </source>
</evidence>
<dbReference type="CDD" id="cd24032">
    <property type="entry name" value="ASKHA_NBD_TsaB"/>
    <property type="match status" value="1"/>
</dbReference>
<dbReference type="STRING" id="330734.ABA45_12455"/>
<reference evidence="5 6" key="1">
    <citation type="submission" date="2015-05" db="EMBL/GenBank/DDBJ databases">
        <title>Complete genome of Marinobacter psychrophilus strain 20041T isolated from sea-ice of the Canadian Basin.</title>
        <authorList>
            <person name="Song L."/>
            <person name="Ren L."/>
            <person name="Yu Y."/>
            <person name="Wang X."/>
        </authorList>
    </citation>
    <scope>NUCLEOTIDE SEQUENCE [LARGE SCALE GENOMIC DNA]</scope>
    <source>
        <strain evidence="5 6">20041</strain>
    </source>
</reference>
<protein>
    <recommendedName>
        <fullName evidence="2">tRNA threonylcarbamoyladenosine biosynthesis protein TsaB</fullName>
    </recommendedName>
    <alternativeName>
        <fullName evidence="3">t(6)A37 threonylcarbamoyladenosine biosynthesis protein TsaB</fullName>
    </alternativeName>
</protein>
<comment type="similarity">
    <text evidence="1">Belongs to the KAE1 / TsaD family. TsaB subfamily.</text>
</comment>
<dbReference type="AlphaFoldDB" id="A0A0H4I297"/>
<accession>A0A0H4I297</accession>